<organism evidence="6 7">
    <name type="scientific">Gracilariopsis chorda</name>
    <dbReference type="NCBI Taxonomy" id="448386"/>
    <lineage>
        <taxon>Eukaryota</taxon>
        <taxon>Rhodophyta</taxon>
        <taxon>Florideophyceae</taxon>
        <taxon>Rhodymeniophycidae</taxon>
        <taxon>Gracilariales</taxon>
        <taxon>Gracilariaceae</taxon>
        <taxon>Gracilariopsis</taxon>
    </lineage>
</organism>
<evidence type="ECO:0000256" key="4">
    <source>
        <dbReference type="SAM" id="MobiDB-lite"/>
    </source>
</evidence>
<protein>
    <submittedName>
        <fullName evidence="6">DeSI-like protein</fullName>
    </submittedName>
</protein>
<dbReference type="OrthoDB" id="5286at2759"/>
<sequence length="208" mass="22849">MSPSTTVPHIPLPPGPGVPVELNVYDLQHPDNPDAVSTLNGYLYTFGVGLYHSGVCVYGVEYAYGGHPSAHTGVFTTPPKKAPDARFRQTLLIGFTRLSPDDVAELVQAMSVIWVGNTYNLLTRNCNHFASDLCERLTGKAAPEWVNRAAWLGEKAKFLLPKGFDTPTAAPVTAERAREQQLTELMEGPLTDEDEYQSENHTDPDHDQ</sequence>
<dbReference type="PANTHER" id="PTHR12378:SF80">
    <property type="entry name" value="IP06716P-RELATED"/>
    <property type="match status" value="1"/>
</dbReference>
<accession>A0A2V3IRM9</accession>
<dbReference type="SMART" id="SM01179">
    <property type="entry name" value="DUF862"/>
    <property type="match status" value="1"/>
</dbReference>
<evidence type="ECO:0000259" key="5">
    <source>
        <dbReference type="PROSITE" id="PS51858"/>
    </source>
</evidence>
<comment type="caution">
    <text evidence="6">The sequence shown here is derived from an EMBL/GenBank/DDBJ whole genome shotgun (WGS) entry which is preliminary data.</text>
</comment>
<evidence type="ECO:0000313" key="7">
    <source>
        <dbReference type="Proteomes" id="UP000247409"/>
    </source>
</evidence>
<dbReference type="GO" id="GO:0016579">
    <property type="term" value="P:protein deubiquitination"/>
    <property type="evidence" value="ECO:0007669"/>
    <property type="project" value="TreeGrafter"/>
</dbReference>
<dbReference type="GO" id="GO:0006508">
    <property type="term" value="P:proteolysis"/>
    <property type="evidence" value="ECO:0007669"/>
    <property type="project" value="UniProtKB-KW"/>
</dbReference>
<reference evidence="6 7" key="1">
    <citation type="journal article" date="2018" name="Mol. Biol. Evol.">
        <title>Analysis of the draft genome of the red seaweed Gracilariopsis chorda provides insights into genome size evolution in Rhodophyta.</title>
        <authorList>
            <person name="Lee J."/>
            <person name="Yang E.C."/>
            <person name="Graf L."/>
            <person name="Yang J.H."/>
            <person name="Qiu H."/>
            <person name="Zel Zion U."/>
            <person name="Chan C.X."/>
            <person name="Stephens T.G."/>
            <person name="Weber A.P.M."/>
            <person name="Boo G.H."/>
            <person name="Boo S.M."/>
            <person name="Kim K.M."/>
            <person name="Shin Y."/>
            <person name="Jung M."/>
            <person name="Lee S.J."/>
            <person name="Yim H.S."/>
            <person name="Lee J.H."/>
            <person name="Bhattacharya D."/>
            <person name="Yoon H.S."/>
        </authorList>
    </citation>
    <scope>NUCLEOTIDE SEQUENCE [LARGE SCALE GENOMIC DNA]</scope>
    <source>
        <strain evidence="6 7">SKKU-2015</strain>
        <tissue evidence="6">Whole body</tissue>
    </source>
</reference>
<keyword evidence="2" id="KW-0645">Protease</keyword>
<evidence type="ECO:0000256" key="1">
    <source>
        <dbReference type="ARBA" id="ARBA00008140"/>
    </source>
</evidence>
<feature type="domain" description="PPPDE" evidence="5">
    <location>
        <begin position="18"/>
        <end position="164"/>
    </location>
</feature>
<feature type="region of interest" description="Disordered" evidence="4">
    <location>
        <begin position="171"/>
        <end position="208"/>
    </location>
</feature>
<dbReference type="Proteomes" id="UP000247409">
    <property type="component" value="Unassembled WGS sequence"/>
</dbReference>
<evidence type="ECO:0000256" key="3">
    <source>
        <dbReference type="ARBA" id="ARBA00022801"/>
    </source>
</evidence>
<name>A0A2V3IRM9_9FLOR</name>
<dbReference type="InterPro" id="IPR008580">
    <property type="entry name" value="PPPDE_dom"/>
</dbReference>
<dbReference type="Pfam" id="PF05903">
    <property type="entry name" value="Peptidase_C97"/>
    <property type="match status" value="1"/>
</dbReference>
<keyword evidence="3" id="KW-0378">Hydrolase</keyword>
<dbReference type="PROSITE" id="PS51858">
    <property type="entry name" value="PPPDE"/>
    <property type="match status" value="1"/>
</dbReference>
<evidence type="ECO:0000256" key="2">
    <source>
        <dbReference type="ARBA" id="ARBA00022670"/>
    </source>
</evidence>
<dbReference type="EMBL" id="NBIV01000081">
    <property type="protein sequence ID" value="PXF44768.1"/>
    <property type="molecule type" value="Genomic_DNA"/>
</dbReference>
<dbReference type="GO" id="GO:0101005">
    <property type="term" value="F:deubiquitinase activity"/>
    <property type="evidence" value="ECO:0007669"/>
    <property type="project" value="TreeGrafter"/>
</dbReference>
<dbReference type="PANTHER" id="PTHR12378">
    <property type="entry name" value="DESUMOYLATING ISOPEPTIDASE"/>
    <property type="match status" value="1"/>
</dbReference>
<proteinExistence type="inferred from homology"/>
<comment type="similarity">
    <text evidence="1">Belongs to the DeSI family.</text>
</comment>
<dbReference type="InterPro" id="IPR042266">
    <property type="entry name" value="PPPDE_sf"/>
</dbReference>
<dbReference type="Gene3D" id="3.90.1720.30">
    <property type="entry name" value="PPPDE domains"/>
    <property type="match status" value="1"/>
</dbReference>
<dbReference type="STRING" id="448386.A0A2V3IRM9"/>
<gene>
    <name evidence="6" type="ORF">BWQ96_05438</name>
</gene>
<feature type="compositionally biased region" description="Basic and acidic residues" evidence="4">
    <location>
        <begin position="198"/>
        <end position="208"/>
    </location>
</feature>
<keyword evidence="7" id="KW-1185">Reference proteome</keyword>
<evidence type="ECO:0000313" key="6">
    <source>
        <dbReference type="EMBL" id="PXF44768.1"/>
    </source>
</evidence>
<dbReference type="AlphaFoldDB" id="A0A2V3IRM9"/>